<evidence type="ECO:0000313" key="3">
    <source>
        <dbReference type="EMBL" id="KAF6030603.1"/>
    </source>
</evidence>
<dbReference type="GO" id="GO:0036159">
    <property type="term" value="P:inner dynein arm assembly"/>
    <property type="evidence" value="ECO:0007669"/>
    <property type="project" value="TreeGrafter"/>
</dbReference>
<dbReference type="PROSITE" id="PS51203">
    <property type="entry name" value="CS"/>
    <property type="match status" value="1"/>
</dbReference>
<feature type="region of interest" description="Disordered" evidence="1">
    <location>
        <begin position="93"/>
        <end position="113"/>
    </location>
</feature>
<dbReference type="OrthoDB" id="348005at2759"/>
<dbReference type="SUPFAM" id="SSF49764">
    <property type="entry name" value="HSP20-like chaperones"/>
    <property type="match status" value="1"/>
</dbReference>
<dbReference type="InterPro" id="IPR052004">
    <property type="entry name" value="Dynein_assembly_factor_4"/>
</dbReference>
<name>A0A7J7JXD7_BUGNE</name>
<feature type="compositionally biased region" description="Basic and acidic residues" evidence="1">
    <location>
        <begin position="252"/>
        <end position="264"/>
    </location>
</feature>
<dbReference type="PANTHER" id="PTHR46492:SF1">
    <property type="entry name" value="DYNEIN AXONEMAL ASSEMBLY FACTOR 4"/>
    <property type="match status" value="1"/>
</dbReference>
<dbReference type="EMBL" id="VXIV02001685">
    <property type="protein sequence ID" value="KAF6030603.1"/>
    <property type="molecule type" value="Genomic_DNA"/>
</dbReference>
<feature type="region of interest" description="Disordered" evidence="1">
    <location>
        <begin position="223"/>
        <end position="264"/>
    </location>
</feature>
<reference evidence="3" key="1">
    <citation type="submission" date="2020-06" db="EMBL/GenBank/DDBJ databases">
        <title>Draft genome of Bugula neritina, a colonial animal packing powerful symbionts and potential medicines.</title>
        <authorList>
            <person name="Rayko M."/>
        </authorList>
    </citation>
    <scope>NUCLEOTIDE SEQUENCE [LARGE SCALE GENOMIC DNA]</scope>
    <source>
        <strain evidence="3">Kwan_BN1</strain>
    </source>
</reference>
<dbReference type="GO" id="GO:0003341">
    <property type="term" value="P:cilium movement"/>
    <property type="evidence" value="ECO:0007669"/>
    <property type="project" value="TreeGrafter"/>
</dbReference>
<comment type="caution">
    <text evidence="3">The sequence shown here is derived from an EMBL/GenBank/DDBJ whole genome shotgun (WGS) entry which is preliminary data.</text>
</comment>
<keyword evidence="4" id="KW-1185">Reference proteome</keyword>
<sequence>MPLIVKDYSWEETPTITGISIPLKGKLPPYIFEALLYDLVNEDTSVARIDNGLVMLTLHKQTEGLWGQLCSPVMEDKPAYRAKIEENLIKAQQREEEETKKRNEKKRENDKFVLRKAMDLDQQERDRISGIKEEEKRKATEELERWKEEQRQAALQEKAKLAEEARREREERESEIRRQKLIEKANRKNNVFDKVYDEDSVRASGKIEVKFTPRVFPTAMRESTKHLEEEWLKKQAEARRTADIEDSDLTEEEKNPMIMKEKAE</sequence>
<evidence type="ECO:0000256" key="1">
    <source>
        <dbReference type="SAM" id="MobiDB-lite"/>
    </source>
</evidence>
<dbReference type="PANTHER" id="PTHR46492">
    <property type="entry name" value="DYNEIN ASSEMBLY FACTOR 4, AXONEMAL"/>
    <property type="match status" value="1"/>
</dbReference>
<organism evidence="3 4">
    <name type="scientific">Bugula neritina</name>
    <name type="common">Brown bryozoan</name>
    <name type="synonym">Sertularia neritina</name>
    <dbReference type="NCBI Taxonomy" id="10212"/>
    <lineage>
        <taxon>Eukaryota</taxon>
        <taxon>Metazoa</taxon>
        <taxon>Spiralia</taxon>
        <taxon>Lophotrochozoa</taxon>
        <taxon>Bryozoa</taxon>
        <taxon>Gymnolaemata</taxon>
        <taxon>Cheilostomatida</taxon>
        <taxon>Flustrina</taxon>
        <taxon>Buguloidea</taxon>
        <taxon>Bugulidae</taxon>
        <taxon>Bugula</taxon>
    </lineage>
</organism>
<feature type="domain" description="CS" evidence="2">
    <location>
        <begin position="1"/>
        <end position="70"/>
    </location>
</feature>
<protein>
    <submittedName>
        <fullName evidence="3">DYX1C1</fullName>
    </submittedName>
</protein>
<proteinExistence type="predicted"/>
<feature type="compositionally biased region" description="Basic and acidic residues" evidence="1">
    <location>
        <begin position="223"/>
        <end position="243"/>
    </location>
</feature>
<dbReference type="GO" id="GO:0036158">
    <property type="term" value="P:outer dynein arm assembly"/>
    <property type="evidence" value="ECO:0007669"/>
    <property type="project" value="TreeGrafter"/>
</dbReference>
<dbReference type="InterPro" id="IPR007052">
    <property type="entry name" value="CS_dom"/>
</dbReference>
<dbReference type="InterPro" id="IPR008978">
    <property type="entry name" value="HSP20-like_chaperone"/>
</dbReference>
<evidence type="ECO:0000313" key="4">
    <source>
        <dbReference type="Proteomes" id="UP000593567"/>
    </source>
</evidence>
<dbReference type="AlphaFoldDB" id="A0A7J7JXD7"/>
<evidence type="ECO:0000259" key="2">
    <source>
        <dbReference type="PROSITE" id="PS51203"/>
    </source>
</evidence>
<gene>
    <name evidence="3" type="ORF">EB796_011085</name>
</gene>
<accession>A0A7J7JXD7</accession>
<dbReference type="Proteomes" id="UP000593567">
    <property type="component" value="Unassembled WGS sequence"/>
</dbReference>